<evidence type="ECO:0000256" key="12">
    <source>
        <dbReference type="ARBA" id="ARBA00049511"/>
    </source>
</evidence>
<protein>
    <recommendedName>
        <fullName evidence="14">Alkaline ceramidase</fullName>
        <ecNumber evidence="14">3.5.1.-</ecNumber>
    </recommendedName>
</protein>
<dbReference type="EC" id="3.5.1.-" evidence="14"/>
<comment type="catalytic activity">
    <reaction evidence="11">
        <text>an N-acylsphing-4-enine + H2O = sphing-4-enine + a fatty acid</text>
        <dbReference type="Rhea" id="RHEA:20856"/>
        <dbReference type="ChEBI" id="CHEBI:15377"/>
        <dbReference type="ChEBI" id="CHEBI:28868"/>
        <dbReference type="ChEBI" id="CHEBI:52639"/>
        <dbReference type="ChEBI" id="CHEBI:57756"/>
        <dbReference type="EC" id="3.5.1.23"/>
    </reaction>
    <physiologicalReaction direction="left-to-right" evidence="11">
        <dbReference type="Rhea" id="RHEA:20857"/>
    </physiologicalReaction>
</comment>
<keyword evidence="7" id="KW-0746">Sphingolipid metabolism</keyword>
<comment type="pathway">
    <text evidence="3">Sphingolipid metabolism.</text>
</comment>
<dbReference type="Pfam" id="PF05875">
    <property type="entry name" value="Ceramidase"/>
    <property type="match status" value="1"/>
</dbReference>
<dbReference type="Proteomes" id="UP000052978">
    <property type="component" value="Unassembled WGS sequence"/>
</dbReference>
<organism evidence="15 16">
    <name type="scientific">Myotis brandtii</name>
    <name type="common">Brandt's bat</name>
    <dbReference type="NCBI Taxonomy" id="109478"/>
    <lineage>
        <taxon>Eukaryota</taxon>
        <taxon>Metazoa</taxon>
        <taxon>Chordata</taxon>
        <taxon>Craniata</taxon>
        <taxon>Vertebrata</taxon>
        <taxon>Euteleostomi</taxon>
        <taxon>Mammalia</taxon>
        <taxon>Eutheria</taxon>
        <taxon>Laurasiatheria</taxon>
        <taxon>Chiroptera</taxon>
        <taxon>Yangochiroptera</taxon>
        <taxon>Vespertilionidae</taxon>
        <taxon>Myotis</taxon>
    </lineage>
</organism>
<dbReference type="UniPathway" id="UPA00222"/>
<comment type="subcellular location">
    <subcellularLocation>
        <location evidence="1">Membrane</location>
        <topology evidence="1">Multi-pass membrane protein</topology>
    </subcellularLocation>
</comment>
<sequence length="136" mass="16106">MVSTFLSFLRPTVNAYALNSIAVHILYIVFQEYKKTSNKELRHLIEVSVVLWAFALTSWISDRFLCSFWQQINFSYMHSIWHLFISITFPYGMVTMALVDARYEMPNQTLKVRYWPRDTWPVGLPYVEITGDHKNC</sequence>
<keyword evidence="13" id="KW-0862">Zinc</keyword>
<evidence type="ECO:0000313" key="16">
    <source>
        <dbReference type="Proteomes" id="UP000052978"/>
    </source>
</evidence>
<comment type="catalytic activity">
    <reaction evidence="10">
        <text>N-(9Z-octadecenoyl)-sphing-4-enine + H2O = sphing-4-enine + (9Z)-octadecenoate</text>
        <dbReference type="Rhea" id="RHEA:41299"/>
        <dbReference type="ChEBI" id="CHEBI:15377"/>
        <dbReference type="ChEBI" id="CHEBI:30823"/>
        <dbReference type="ChEBI" id="CHEBI:57756"/>
        <dbReference type="ChEBI" id="CHEBI:77996"/>
    </reaction>
    <physiologicalReaction direction="left-to-right" evidence="10">
        <dbReference type="Rhea" id="RHEA:41300"/>
    </physiologicalReaction>
</comment>
<comment type="similarity">
    <text evidence="4 14">Belongs to the alkaline ceramidase family.</text>
</comment>
<feature type="binding site" evidence="13">
    <location>
        <position position="78"/>
    </location>
    <ligand>
        <name>Zn(2+)</name>
        <dbReference type="ChEBI" id="CHEBI:29105"/>
        <note>catalytic</note>
    </ligand>
</feature>
<dbReference type="GO" id="GO:0017040">
    <property type="term" value="F:N-acylsphingosine amidohydrolase activity"/>
    <property type="evidence" value="ECO:0007669"/>
    <property type="project" value="UniProtKB-EC"/>
</dbReference>
<proteinExistence type="inferred from homology"/>
<evidence type="ECO:0000256" key="11">
    <source>
        <dbReference type="ARBA" id="ARBA00048323"/>
    </source>
</evidence>
<dbReference type="eggNOG" id="KOG2329">
    <property type="taxonomic scope" value="Eukaryota"/>
</dbReference>
<comment type="caution">
    <text evidence="14">Lacks conserved residue(s) required for the propagation of feature annotation.</text>
</comment>
<name>S7QCZ1_MYOBR</name>
<keyword evidence="8 14" id="KW-1133">Transmembrane helix</keyword>
<reference evidence="15 16" key="1">
    <citation type="journal article" date="2013" name="Nat. Commun.">
        <title>Genome analysis reveals insights into physiology and longevity of the Brandt's bat Myotis brandtii.</title>
        <authorList>
            <person name="Seim I."/>
            <person name="Fang X."/>
            <person name="Xiong Z."/>
            <person name="Lobanov A.V."/>
            <person name="Huang Z."/>
            <person name="Ma S."/>
            <person name="Feng Y."/>
            <person name="Turanov A.A."/>
            <person name="Zhu Y."/>
            <person name="Lenz T.L."/>
            <person name="Gerashchenko M.V."/>
            <person name="Fan D."/>
            <person name="Hee Yim S."/>
            <person name="Yao X."/>
            <person name="Jordan D."/>
            <person name="Xiong Y."/>
            <person name="Ma Y."/>
            <person name="Lyapunov A.N."/>
            <person name="Chen G."/>
            <person name="Kulakova O.I."/>
            <person name="Sun Y."/>
            <person name="Lee S.G."/>
            <person name="Bronson R.T."/>
            <person name="Moskalev A.A."/>
            <person name="Sunyaev S.R."/>
            <person name="Zhang G."/>
            <person name="Krogh A."/>
            <person name="Wang J."/>
            <person name="Gladyshev V.N."/>
        </authorList>
    </citation>
    <scope>NUCLEOTIDE SEQUENCE [LARGE SCALE GENOMIC DNA]</scope>
</reference>
<feature type="transmembrane region" description="Helical" evidence="14">
    <location>
        <begin position="80"/>
        <end position="99"/>
    </location>
</feature>
<dbReference type="GO" id="GO:0046514">
    <property type="term" value="P:ceramide catabolic process"/>
    <property type="evidence" value="ECO:0007669"/>
    <property type="project" value="TreeGrafter"/>
</dbReference>
<evidence type="ECO:0000256" key="4">
    <source>
        <dbReference type="ARBA" id="ARBA00009780"/>
    </source>
</evidence>
<evidence type="ECO:0000256" key="3">
    <source>
        <dbReference type="ARBA" id="ARBA00004991"/>
    </source>
</evidence>
<dbReference type="InterPro" id="IPR008901">
    <property type="entry name" value="ACER"/>
</dbReference>
<evidence type="ECO:0000256" key="2">
    <source>
        <dbReference type="ARBA" id="ARBA00004760"/>
    </source>
</evidence>
<keyword evidence="6 14" id="KW-0378">Hydrolase</keyword>
<gene>
    <name evidence="15" type="ORF">D623_10010601</name>
</gene>
<dbReference type="EMBL" id="KE164593">
    <property type="protein sequence ID" value="EPQ19042.1"/>
    <property type="molecule type" value="Genomic_DNA"/>
</dbReference>
<dbReference type="GO" id="GO:0046872">
    <property type="term" value="F:metal ion binding"/>
    <property type="evidence" value="ECO:0007669"/>
    <property type="project" value="UniProtKB-KW"/>
</dbReference>
<evidence type="ECO:0000256" key="13">
    <source>
        <dbReference type="PIRSR" id="PIRSR608901-2"/>
    </source>
</evidence>
<evidence type="ECO:0000256" key="6">
    <source>
        <dbReference type="ARBA" id="ARBA00022801"/>
    </source>
</evidence>
<comment type="function">
    <text evidence="14">Hydrolyzes the sphingolipid ceramide into sphingosine and free fatty acid.</text>
</comment>
<keyword evidence="16" id="KW-1185">Reference proteome</keyword>
<accession>S7QCZ1</accession>
<comment type="pathway">
    <text evidence="2">Lipid metabolism; sphingolipid metabolism.</text>
</comment>
<evidence type="ECO:0000256" key="5">
    <source>
        <dbReference type="ARBA" id="ARBA00022692"/>
    </source>
</evidence>
<evidence type="ECO:0000256" key="14">
    <source>
        <dbReference type="RuleBase" id="RU364079"/>
    </source>
</evidence>
<dbReference type="GO" id="GO:0005783">
    <property type="term" value="C:endoplasmic reticulum"/>
    <property type="evidence" value="ECO:0007669"/>
    <property type="project" value="TreeGrafter"/>
</dbReference>
<dbReference type="AlphaFoldDB" id="S7QCZ1"/>
<evidence type="ECO:0000256" key="9">
    <source>
        <dbReference type="ARBA" id="ARBA00023136"/>
    </source>
</evidence>
<dbReference type="GO" id="GO:0016020">
    <property type="term" value="C:membrane"/>
    <property type="evidence" value="ECO:0007669"/>
    <property type="project" value="UniProtKB-SubCell"/>
</dbReference>
<keyword evidence="14" id="KW-0443">Lipid metabolism</keyword>
<feature type="transmembrane region" description="Helical" evidence="14">
    <location>
        <begin position="41"/>
        <end position="60"/>
    </location>
</feature>
<feature type="transmembrane region" description="Helical" evidence="14">
    <location>
        <begin position="12"/>
        <end position="29"/>
    </location>
</feature>
<dbReference type="PANTHER" id="PTHR46139">
    <property type="entry name" value="ALKALINE CERAMIDASE"/>
    <property type="match status" value="1"/>
</dbReference>
<dbReference type="GO" id="GO:0046512">
    <property type="term" value="P:sphingosine biosynthetic process"/>
    <property type="evidence" value="ECO:0007669"/>
    <property type="project" value="TreeGrafter"/>
</dbReference>
<evidence type="ECO:0000256" key="7">
    <source>
        <dbReference type="ARBA" id="ARBA00022919"/>
    </source>
</evidence>
<feature type="binding site" evidence="13">
    <location>
        <position position="82"/>
    </location>
    <ligand>
        <name>Zn(2+)</name>
        <dbReference type="ChEBI" id="CHEBI:29105"/>
        <note>catalytic</note>
    </ligand>
</feature>
<keyword evidence="5 14" id="KW-0812">Transmembrane</keyword>
<comment type="cofactor">
    <cofactor evidence="13">
        <name>Zn(2+)</name>
        <dbReference type="ChEBI" id="CHEBI:29105"/>
    </cofactor>
</comment>
<keyword evidence="13" id="KW-0479">Metal-binding</keyword>
<evidence type="ECO:0000313" key="15">
    <source>
        <dbReference type="EMBL" id="EPQ19042.1"/>
    </source>
</evidence>
<dbReference type="PANTHER" id="PTHR46139:SF2">
    <property type="entry name" value="ALKALINE CERAMIDASE 1"/>
    <property type="match status" value="1"/>
</dbReference>
<evidence type="ECO:0000256" key="8">
    <source>
        <dbReference type="ARBA" id="ARBA00022989"/>
    </source>
</evidence>
<evidence type="ECO:0000256" key="1">
    <source>
        <dbReference type="ARBA" id="ARBA00004141"/>
    </source>
</evidence>
<evidence type="ECO:0000256" key="10">
    <source>
        <dbReference type="ARBA" id="ARBA00047401"/>
    </source>
</evidence>
<keyword evidence="9 14" id="KW-0472">Membrane</keyword>
<comment type="catalytic activity">
    <reaction evidence="12">
        <text>an N-acylsphinganine + H2O = sphinganine + a fatty acid</text>
        <dbReference type="Rhea" id="RHEA:33551"/>
        <dbReference type="ChEBI" id="CHEBI:15377"/>
        <dbReference type="ChEBI" id="CHEBI:28868"/>
        <dbReference type="ChEBI" id="CHEBI:31488"/>
        <dbReference type="ChEBI" id="CHEBI:57817"/>
    </reaction>
    <physiologicalReaction direction="left-to-right" evidence="12">
        <dbReference type="Rhea" id="RHEA:33552"/>
    </physiologicalReaction>
</comment>